<evidence type="ECO:0000313" key="3">
    <source>
        <dbReference type="EMBL" id="CZR56022.1"/>
    </source>
</evidence>
<gene>
    <name evidence="3" type="ORF">PAC_05910</name>
</gene>
<reference evidence="3 4" key="1">
    <citation type="submission" date="2016-03" db="EMBL/GenBank/DDBJ databases">
        <authorList>
            <person name="Ploux O."/>
        </authorList>
    </citation>
    <scope>NUCLEOTIDE SEQUENCE [LARGE SCALE GENOMIC DNA]</scope>
    <source>
        <strain evidence="3 4">UAMH 11012</strain>
    </source>
</reference>
<keyword evidence="2" id="KW-0472">Membrane</keyword>
<feature type="transmembrane region" description="Helical" evidence="2">
    <location>
        <begin position="30"/>
        <end position="52"/>
    </location>
</feature>
<keyword evidence="4" id="KW-1185">Reference proteome</keyword>
<protein>
    <submittedName>
        <fullName evidence="3">Uncharacterized protein</fullName>
    </submittedName>
</protein>
<accession>A0A1L7WTA8</accession>
<dbReference type="Proteomes" id="UP000184330">
    <property type="component" value="Unassembled WGS sequence"/>
</dbReference>
<name>A0A1L7WTA8_9HELO</name>
<dbReference type="AlphaFoldDB" id="A0A1L7WTA8"/>
<keyword evidence="2" id="KW-1133">Transmembrane helix</keyword>
<evidence type="ECO:0000256" key="1">
    <source>
        <dbReference type="SAM" id="MobiDB-lite"/>
    </source>
</evidence>
<organism evidence="3 4">
    <name type="scientific">Phialocephala subalpina</name>
    <dbReference type="NCBI Taxonomy" id="576137"/>
    <lineage>
        <taxon>Eukaryota</taxon>
        <taxon>Fungi</taxon>
        <taxon>Dikarya</taxon>
        <taxon>Ascomycota</taxon>
        <taxon>Pezizomycotina</taxon>
        <taxon>Leotiomycetes</taxon>
        <taxon>Helotiales</taxon>
        <taxon>Mollisiaceae</taxon>
        <taxon>Phialocephala</taxon>
        <taxon>Phialocephala fortinii species complex</taxon>
    </lineage>
</organism>
<evidence type="ECO:0000313" key="4">
    <source>
        <dbReference type="Proteomes" id="UP000184330"/>
    </source>
</evidence>
<dbReference type="EMBL" id="FJOG01000007">
    <property type="protein sequence ID" value="CZR56022.1"/>
    <property type="molecule type" value="Genomic_DNA"/>
</dbReference>
<proteinExistence type="predicted"/>
<evidence type="ECO:0000256" key="2">
    <source>
        <dbReference type="SAM" id="Phobius"/>
    </source>
</evidence>
<sequence length="279" mass="31290">MHNNTLSSSATCLLSYTRHATDGEYVVLPPFTISVAVALVVVVVLVVGFNCYDKKKRSATRNTAIRIEDRFEEASEMETGRVVFEQTRPPLDTSAHHDKDRILKHLFETDRNPSGAPSKLHQTTQGPPLQYPRHGLHHRSQPHPASEFLNLHHQLEHYRAQAGDVLQLYPGLRTSQISIGRYTMVLVRDHRIDVRYRRDGCGIGNLDLSGRVEDEERSEEGGKAEKLLGGLEQSIEEATELQRGCGGRGKGRRVDIGDRVIRKVLIITQTFGDIILEGT</sequence>
<keyword evidence="2" id="KW-0812">Transmembrane</keyword>
<feature type="region of interest" description="Disordered" evidence="1">
    <location>
        <begin position="109"/>
        <end position="143"/>
    </location>
</feature>